<evidence type="ECO:0000313" key="1">
    <source>
        <dbReference type="EMBL" id="CAD8072523.1"/>
    </source>
</evidence>
<dbReference type="Proteomes" id="UP000688137">
    <property type="component" value="Unassembled WGS sequence"/>
</dbReference>
<accession>A0A8S1M3V5</accession>
<organism evidence="1 2">
    <name type="scientific">Paramecium primaurelia</name>
    <dbReference type="NCBI Taxonomy" id="5886"/>
    <lineage>
        <taxon>Eukaryota</taxon>
        <taxon>Sar</taxon>
        <taxon>Alveolata</taxon>
        <taxon>Ciliophora</taxon>
        <taxon>Intramacronucleata</taxon>
        <taxon>Oligohymenophorea</taxon>
        <taxon>Peniculida</taxon>
        <taxon>Parameciidae</taxon>
        <taxon>Paramecium</taxon>
    </lineage>
</organism>
<dbReference type="EMBL" id="CAJJDM010000049">
    <property type="protein sequence ID" value="CAD8072523.1"/>
    <property type="molecule type" value="Genomic_DNA"/>
</dbReference>
<dbReference type="AlphaFoldDB" id="A0A8S1M3V5"/>
<proteinExistence type="predicted"/>
<keyword evidence="2" id="KW-1185">Reference proteome</keyword>
<comment type="caution">
    <text evidence="1">The sequence shown here is derived from an EMBL/GenBank/DDBJ whole genome shotgun (WGS) entry which is preliminary data.</text>
</comment>
<evidence type="ECO:0000313" key="2">
    <source>
        <dbReference type="Proteomes" id="UP000688137"/>
    </source>
</evidence>
<reference evidence="1" key="1">
    <citation type="submission" date="2021-01" db="EMBL/GenBank/DDBJ databases">
        <authorList>
            <consortium name="Genoscope - CEA"/>
            <person name="William W."/>
        </authorList>
    </citation>
    <scope>NUCLEOTIDE SEQUENCE</scope>
</reference>
<sequence length="67" mass="7780">MRTHCFSNIYLKKEIYPAQFMCGILKGVLNASGFTCQVSYQFKTDERGVSYYPHTVFILSFEDARDL</sequence>
<protein>
    <submittedName>
        <fullName evidence="1">Uncharacterized protein</fullName>
    </submittedName>
</protein>
<name>A0A8S1M3V5_PARPR</name>
<gene>
    <name evidence="1" type="ORF">PPRIM_AZ9-3.1.T0490171</name>
</gene>